<organism evidence="2 3">
    <name type="scientific">Aaosphaeria arxii CBS 175.79</name>
    <dbReference type="NCBI Taxonomy" id="1450172"/>
    <lineage>
        <taxon>Eukaryota</taxon>
        <taxon>Fungi</taxon>
        <taxon>Dikarya</taxon>
        <taxon>Ascomycota</taxon>
        <taxon>Pezizomycotina</taxon>
        <taxon>Dothideomycetes</taxon>
        <taxon>Pleosporomycetidae</taxon>
        <taxon>Pleosporales</taxon>
        <taxon>Pleosporales incertae sedis</taxon>
        <taxon>Aaosphaeria</taxon>
    </lineage>
</organism>
<dbReference type="OrthoDB" id="3938057at2759"/>
<evidence type="ECO:0000256" key="1">
    <source>
        <dbReference type="SAM" id="MobiDB-lite"/>
    </source>
</evidence>
<proteinExistence type="predicted"/>
<name>A0A6A5XAI5_9PLEO</name>
<dbReference type="EMBL" id="ML978077">
    <property type="protein sequence ID" value="KAF2009866.1"/>
    <property type="molecule type" value="Genomic_DNA"/>
</dbReference>
<evidence type="ECO:0000313" key="3">
    <source>
        <dbReference type="Proteomes" id="UP000799778"/>
    </source>
</evidence>
<dbReference type="RefSeq" id="XP_033378205.1">
    <property type="nucleotide sequence ID" value="XM_033532438.1"/>
</dbReference>
<keyword evidence="3" id="KW-1185">Reference proteome</keyword>
<gene>
    <name evidence="2" type="ORF">BU24DRAFT_467369</name>
</gene>
<sequence>MPRPANNANVAAGKSTRMFSLDMVAALLMSCSVTTLTHKQYELMSALDGQKTVSALQHDFRAVMAKAKELKERIDGGEEFVPVAAKKRPASSMKGDGPPTKKAKTTKAGRATPKPRGGKNMGKPKDIDTPPSSPPSLDNDFADAEDDGIDKTKLDAFDSDTSVNAFIKQEMNWV</sequence>
<feature type="region of interest" description="Disordered" evidence="1">
    <location>
        <begin position="80"/>
        <end position="147"/>
    </location>
</feature>
<dbReference type="Proteomes" id="UP000799778">
    <property type="component" value="Unassembled WGS sequence"/>
</dbReference>
<accession>A0A6A5XAI5</accession>
<dbReference type="GeneID" id="54289835"/>
<protein>
    <submittedName>
        <fullName evidence="2">Uncharacterized protein</fullName>
    </submittedName>
</protein>
<dbReference type="AlphaFoldDB" id="A0A6A5XAI5"/>
<evidence type="ECO:0000313" key="2">
    <source>
        <dbReference type="EMBL" id="KAF2009866.1"/>
    </source>
</evidence>
<reference evidence="2" key="1">
    <citation type="journal article" date="2020" name="Stud. Mycol.">
        <title>101 Dothideomycetes genomes: a test case for predicting lifestyles and emergence of pathogens.</title>
        <authorList>
            <person name="Haridas S."/>
            <person name="Albert R."/>
            <person name="Binder M."/>
            <person name="Bloem J."/>
            <person name="Labutti K."/>
            <person name="Salamov A."/>
            <person name="Andreopoulos B."/>
            <person name="Baker S."/>
            <person name="Barry K."/>
            <person name="Bills G."/>
            <person name="Bluhm B."/>
            <person name="Cannon C."/>
            <person name="Castanera R."/>
            <person name="Culley D."/>
            <person name="Daum C."/>
            <person name="Ezra D."/>
            <person name="Gonzalez J."/>
            <person name="Henrissat B."/>
            <person name="Kuo A."/>
            <person name="Liang C."/>
            <person name="Lipzen A."/>
            <person name="Lutzoni F."/>
            <person name="Magnuson J."/>
            <person name="Mondo S."/>
            <person name="Nolan M."/>
            <person name="Ohm R."/>
            <person name="Pangilinan J."/>
            <person name="Park H.-J."/>
            <person name="Ramirez L."/>
            <person name="Alfaro M."/>
            <person name="Sun H."/>
            <person name="Tritt A."/>
            <person name="Yoshinaga Y."/>
            <person name="Zwiers L.-H."/>
            <person name="Turgeon B."/>
            <person name="Goodwin S."/>
            <person name="Spatafora J."/>
            <person name="Crous P."/>
            <person name="Grigoriev I."/>
        </authorList>
    </citation>
    <scope>NUCLEOTIDE SEQUENCE</scope>
    <source>
        <strain evidence="2">CBS 175.79</strain>
    </source>
</reference>